<dbReference type="Gene3D" id="3.50.50.60">
    <property type="entry name" value="FAD/NAD(P)-binding domain"/>
    <property type="match status" value="2"/>
</dbReference>
<dbReference type="Proteomes" id="UP000680304">
    <property type="component" value="Unassembled WGS sequence"/>
</dbReference>
<keyword evidence="4" id="KW-0560">Oxidoreductase</keyword>
<comment type="cofactor">
    <cofactor evidence="1">
        <name>FAD</name>
        <dbReference type="ChEBI" id="CHEBI:57692"/>
    </cofactor>
</comment>
<evidence type="ECO:0000313" key="6">
    <source>
        <dbReference type="EMBL" id="GIQ65618.1"/>
    </source>
</evidence>
<feature type="domain" description="FAD/NAD(P)-binding" evidence="5">
    <location>
        <begin position="3"/>
        <end position="143"/>
    </location>
</feature>
<accession>A0ABQ4NBM2</accession>
<sequence>MYKSIIIGTGPSGLTAAIYLARANMKPLVIEGPEPGGQLTTTTEVENFPGFPEGIMGPELMANMRKQAERFGAEFKTGWVNSVDLSERPFKLQVEGHGELVAESLIISTGASAKYLGIPGEKDNVGRGVSTCATCDGFFFRGKKLSSSVAATPRWRKRTSLPASRRTSRWCTAAMNCAPPKLCRTARGRTRKSAGS</sequence>
<reference evidence="6 7" key="1">
    <citation type="submission" date="2021-04" db="EMBL/GenBank/DDBJ databases">
        <title>Draft genome sequence of Paenibacillus cisolokensis, LC2-13A.</title>
        <authorList>
            <person name="Uke A."/>
            <person name="Chhe C."/>
            <person name="Baramee S."/>
            <person name="Kosugi A."/>
        </authorList>
    </citation>
    <scope>NUCLEOTIDE SEQUENCE [LARGE SCALE GENOMIC DNA]</scope>
    <source>
        <strain evidence="6 7">LC2-13A</strain>
    </source>
</reference>
<evidence type="ECO:0000256" key="2">
    <source>
        <dbReference type="ARBA" id="ARBA00011738"/>
    </source>
</evidence>
<dbReference type="InterPro" id="IPR023753">
    <property type="entry name" value="FAD/NAD-binding_dom"/>
</dbReference>
<evidence type="ECO:0000313" key="7">
    <source>
        <dbReference type="Proteomes" id="UP000680304"/>
    </source>
</evidence>
<protein>
    <recommendedName>
        <fullName evidence="5">FAD/NAD(P)-binding domain-containing protein</fullName>
    </recommendedName>
</protein>
<evidence type="ECO:0000256" key="4">
    <source>
        <dbReference type="ARBA" id="ARBA00023002"/>
    </source>
</evidence>
<evidence type="ECO:0000256" key="1">
    <source>
        <dbReference type="ARBA" id="ARBA00001974"/>
    </source>
</evidence>
<keyword evidence="7" id="KW-1185">Reference proteome</keyword>
<dbReference type="InterPro" id="IPR050097">
    <property type="entry name" value="Ferredoxin-NADP_redctase_2"/>
</dbReference>
<gene>
    <name evidence="6" type="ORF">PACILC2_41860</name>
</gene>
<comment type="subunit">
    <text evidence="2">Homodimer.</text>
</comment>
<dbReference type="EMBL" id="BOVJ01000141">
    <property type="protein sequence ID" value="GIQ65618.1"/>
    <property type="molecule type" value="Genomic_DNA"/>
</dbReference>
<dbReference type="InterPro" id="IPR036188">
    <property type="entry name" value="FAD/NAD-bd_sf"/>
</dbReference>
<dbReference type="SUPFAM" id="SSF51971">
    <property type="entry name" value="Nucleotide-binding domain"/>
    <property type="match status" value="1"/>
</dbReference>
<dbReference type="PRINTS" id="PR00469">
    <property type="entry name" value="PNDRDTASEII"/>
</dbReference>
<dbReference type="PRINTS" id="PR00368">
    <property type="entry name" value="FADPNR"/>
</dbReference>
<dbReference type="PANTHER" id="PTHR48105">
    <property type="entry name" value="THIOREDOXIN REDUCTASE 1-RELATED-RELATED"/>
    <property type="match status" value="1"/>
</dbReference>
<keyword evidence="3" id="KW-0285">Flavoprotein</keyword>
<organism evidence="6 7">
    <name type="scientific">Paenibacillus cisolokensis</name>
    <dbReference type="NCBI Taxonomy" id="1658519"/>
    <lineage>
        <taxon>Bacteria</taxon>
        <taxon>Bacillati</taxon>
        <taxon>Bacillota</taxon>
        <taxon>Bacilli</taxon>
        <taxon>Bacillales</taxon>
        <taxon>Paenibacillaceae</taxon>
        <taxon>Paenibacillus</taxon>
    </lineage>
</organism>
<name>A0ABQ4NBM2_9BACL</name>
<evidence type="ECO:0000259" key="5">
    <source>
        <dbReference type="Pfam" id="PF07992"/>
    </source>
</evidence>
<evidence type="ECO:0000256" key="3">
    <source>
        <dbReference type="ARBA" id="ARBA00022630"/>
    </source>
</evidence>
<comment type="caution">
    <text evidence="6">The sequence shown here is derived from an EMBL/GenBank/DDBJ whole genome shotgun (WGS) entry which is preliminary data.</text>
</comment>
<proteinExistence type="predicted"/>
<dbReference type="Pfam" id="PF07992">
    <property type="entry name" value="Pyr_redox_2"/>
    <property type="match status" value="1"/>
</dbReference>